<evidence type="ECO:0000256" key="1">
    <source>
        <dbReference type="SAM" id="MobiDB-lite"/>
    </source>
</evidence>
<feature type="compositionally biased region" description="Low complexity" evidence="1">
    <location>
        <begin position="238"/>
        <end position="248"/>
    </location>
</feature>
<evidence type="ECO:0000313" key="2">
    <source>
        <dbReference type="EMBL" id="KAL0966591.1"/>
    </source>
</evidence>
<feature type="compositionally biased region" description="Basic and acidic residues" evidence="1">
    <location>
        <begin position="121"/>
        <end position="144"/>
    </location>
</feature>
<dbReference type="AlphaFoldDB" id="A0ABD0WP93"/>
<feature type="region of interest" description="Disordered" evidence="1">
    <location>
        <begin position="112"/>
        <end position="280"/>
    </location>
</feature>
<gene>
    <name evidence="2" type="ORF">UPYG_G00297170</name>
</gene>
<proteinExistence type="predicted"/>
<name>A0ABD0WP93_UMBPY</name>
<keyword evidence="3" id="KW-1185">Reference proteome</keyword>
<reference evidence="2 3" key="1">
    <citation type="submission" date="2024-06" db="EMBL/GenBank/DDBJ databases">
        <authorList>
            <person name="Pan Q."/>
            <person name="Wen M."/>
            <person name="Jouanno E."/>
            <person name="Zahm M."/>
            <person name="Klopp C."/>
            <person name="Cabau C."/>
            <person name="Louis A."/>
            <person name="Berthelot C."/>
            <person name="Parey E."/>
            <person name="Roest Crollius H."/>
            <person name="Montfort J."/>
            <person name="Robinson-Rechavi M."/>
            <person name="Bouchez O."/>
            <person name="Lampietro C."/>
            <person name="Lopez Roques C."/>
            <person name="Donnadieu C."/>
            <person name="Postlethwait J."/>
            <person name="Bobe J."/>
            <person name="Verreycken H."/>
            <person name="Guiguen Y."/>
        </authorList>
    </citation>
    <scope>NUCLEOTIDE SEQUENCE [LARGE SCALE GENOMIC DNA]</scope>
    <source>
        <strain evidence="2">Up_M1</strain>
        <tissue evidence="2">Testis</tissue>
    </source>
</reference>
<comment type="caution">
    <text evidence="2">The sequence shown here is derived from an EMBL/GenBank/DDBJ whole genome shotgun (WGS) entry which is preliminary data.</text>
</comment>
<feature type="region of interest" description="Disordered" evidence="1">
    <location>
        <begin position="349"/>
        <end position="369"/>
    </location>
</feature>
<sequence length="369" mass="40937">MTNYRAFHTRLSSIMDSLTKAAVAEICELVDDSYAVLQLEISRSHKENEALRRKLELIETIIARGQRGKMSETDQDNNALLLCDSISVERSLLSGKVACTKQSNYNLSATVTAVQEPTENSENKELPEENESRPEIVLIKKETSGDLDSCNDTPDILLISEEGNDAMSVKVDDYEEDSSRMSSSALQTRLRDWDQDEDSSLQSEQRSESSLKTPLRSEFTGGRRNPLGLDYMLHEAPSEPGSSSQPGGDNEMESGEPVYDFHSETDADTPATLPEGKRFPYETDCGQNSLAGNFEMKRGVSMVSSLPFNVELDMCSSWSNQGMPGMVSMQHGQYIKPDRRDLLLDKGTDLNPPHFQMTPAGLNTTANQL</sequence>
<feature type="compositionally biased region" description="Low complexity" evidence="1">
    <location>
        <begin position="200"/>
        <end position="211"/>
    </location>
</feature>
<organism evidence="2 3">
    <name type="scientific">Umbra pygmaea</name>
    <name type="common">Eastern mudminnow</name>
    <dbReference type="NCBI Taxonomy" id="75934"/>
    <lineage>
        <taxon>Eukaryota</taxon>
        <taxon>Metazoa</taxon>
        <taxon>Chordata</taxon>
        <taxon>Craniata</taxon>
        <taxon>Vertebrata</taxon>
        <taxon>Euteleostomi</taxon>
        <taxon>Actinopterygii</taxon>
        <taxon>Neopterygii</taxon>
        <taxon>Teleostei</taxon>
        <taxon>Protacanthopterygii</taxon>
        <taxon>Esociformes</taxon>
        <taxon>Umbridae</taxon>
        <taxon>Umbra</taxon>
    </lineage>
</organism>
<dbReference type="EMBL" id="JAGEUA010000009">
    <property type="protein sequence ID" value="KAL0966591.1"/>
    <property type="molecule type" value="Genomic_DNA"/>
</dbReference>
<dbReference type="Proteomes" id="UP001557470">
    <property type="component" value="Unassembled WGS sequence"/>
</dbReference>
<protein>
    <submittedName>
        <fullName evidence="2">Uncharacterized protein</fullName>
    </submittedName>
</protein>
<evidence type="ECO:0000313" key="3">
    <source>
        <dbReference type="Proteomes" id="UP001557470"/>
    </source>
</evidence>
<accession>A0ABD0WP93</accession>